<protein>
    <recommendedName>
        <fullName evidence="2">FLYWCH-type domain-containing protein</fullName>
    </recommendedName>
</protein>
<name>A0AB39J5P3_9BACI</name>
<sequence length="43" mass="5056">MNKSKKKNSEDYHLYYMCQAYHSKGKSVCKANLIKTKVVEQKC</sequence>
<proteinExistence type="predicted"/>
<evidence type="ECO:0008006" key="2">
    <source>
        <dbReference type="Google" id="ProtNLM"/>
    </source>
</evidence>
<dbReference type="RefSeq" id="WP_368774770.1">
    <property type="nucleotide sequence ID" value="NZ_CP162911.1"/>
</dbReference>
<evidence type="ECO:0000313" key="1">
    <source>
        <dbReference type="EMBL" id="XDL61342.1"/>
    </source>
</evidence>
<organism evidence="1">
    <name type="scientific">Bacillus aerius</name>
    <dbReference type="NCBI Taxonomy" id="293388"/>
    <lineage>
        <taxon>Bacteria</taxon>
        <taxon>Bacillati</taxon>
        <taxon>Bacillota</taxon>
        <taxon>Bacilli</taxon>
        <taxon>Bacillales</taxon>
        <taxon>Bacillaceae</taxon>
        <taxon>Bacillus</taxon>
    </lineage>
</organism>
<dbReference type="AlphaFoldDB" id="A0AB39J5P3"/>
<accession>A0AB39J5P3</accession>
<gene>
    <name evidence="1" type="ORF">AB4922_18635</name>
</gene>
<reference evidence="1" key="1">
    <citation type="submission" date="2024-07" db="EMBL/GenBank/DDBJ databases">
        <authorList>
            <person name="Wang K."/>
            <person name="Liang S."/>
            <person name="Wang S."/>
        </authorList>
    </citation>
    <scope>NUCLEOTIDE SEQUENCE</scope>
    <source>
        <strain evidence="1">KW1</strain>
    </source>
</reference>
<dbReference type="EMBL" id="CP162911">
    <property type="protein sequence ID" value="XDL61342.1"/>
    <property type="molecule type" value="Genomic_DNA"/>
</dbReference>